<evidence type="ECO:0000313" key="3">
    <source>
        <dbReference type="EMBL" id="ATC31111.1"/>
    </source>
</evidence>
<accession>A0A290MGA7</accession>
<evidence type="ECO:0000256" key="2">
    <source>
        <dbReference type="SAM" id="Phobius"/>
    </source>
</evidence>
<evidence type="ECO:0000256" key="1">
    <source>
        <dbReference type="SAM" id="MobiDB-lite"/>
    </source>
</evidence>
<dbReference type="RefSeq" id="WP_096050577.1">
    <property type="nucleotide sequence ID" value="NZ_CP023315.3"/>
</dbReference>
<reference evidence="4" key="1">
    <citation type="submission" date="2017-09" db="EMBL/GenBank/DDBJ databases">
        <title>Genome evolution observed in wild isolates of Caulobacter crescentus.</title>
        <authorList>
            <person name="Ely B."/>
            <person name="Wilson K."/>
            <person name="Scott D."/>
        </authorList>
    </citation>
    <scope>NUCLEOTIDE SEQUENCE [LARGE SCALE GENOMIC DNA]</scope>
    <source>
        <strain evidence="4">CB13b1a</strain>
    </source>
</reference>
<name>A0A290MGA7_CAUVI</name>
<gene>
    <name evidence="3" type="ORF">CA606_01425</name>
</gene>
<sequence length="169" mass="17650">MVVLMLCAALLVIVGCPETALGKGLRRWLVDWPAKGLAGLTPARLVLLLALLAVSTVVVVLFEIEGAILLGMALPEVAVWFMAFDVAAFLDLFAAIALAANGARLKGLGDRIKALPRQFGRGLVARVRRSGQARQGGRRLRRPGGGATKSEDGDAGWSGAAQPGALAWA</sequence>
<evidence type="ECO:0000313" key="4">
    <source>
        <dbReference type="Proteomes" id="UP000217311"/>
    </source>
</evidence>
<keyword evidence="2" id="KW-0812">Transmembrane</keyword>
<keyword evidence="2" id="KW-1133">Transmembrane helix</keyword>
<proteinExistence type="predicted"/>
<dbReference type="EMBL" id="CP023315">
    <property type="protein sequence ID" value="ATC31111.1"/>
    <property type="molecule type" value="Genomic_DNA"/>
</dbReference>
<feature type="compositionally biased region" description="Basic residues" evidence="1">
    <location>
        <begin position="130"/>
        <end position="142"/>
    </location>
</feature>
<feature type="transmembrane region" description="Helical" evidence="2">
    <location>
        <begin position="46"/>
        <end position="70"/>
    </location>
</feature>
<organism evidence="3 4">
    <name type="scientific">Caulobacter vibrioides</name>
    <name type="common">Caulobacter crescentus</name>
    <dbReference type="NCBI Taxonomy" id="155892"/>
    <lineage>
        <taxon>Bacteria</taxon>
        <taxon>Pseudomonadati</taxon>
        <taxon>Pseudomonadota</taxon>
        <taxon>Alphaproteobacteria</taxon>
        <taxon>Caulobacterales</taxon>
        <taxon>Caulobacteraceae</taxon>
        <taxon>Caulobacter</taxon>
    </lineage>
</organism>
<feature type="transmembrane region" description="Helical" evidence="2">
    <location>
        <begin position="77"/>
        <end position="100"/>
    </location>
</feature>
<dbReference type="Proteomes" id="UP000217311">
    <property type="component" value="Chromosome"/>
</dbReference>
<dbReference type="AlphaFoldDB" id="A0A290MGA7"/>
<keyword evidence="2" id="KW-0472">Membrane</keyword>
<feature type="region of interest" description="Disordered" evidence="1">
    <location>
        <begin position="130"/>
        <end position="169"/>
    </location>
</feature>
<protein>
    <submittedName>
        <fullName evidence="3">Uncharacterized protein</fullName>
    </submittedName>
</protein>